<proteinExistence type="predicted"/>
<reference evidence="3 4" key="1">
    <citation type="submission" date="2014-06" db="EMBL/GenBank/DDBJ databases">
        <authorList>
            <consortium name="DOE Joint Genome Institute"/>
            <person name="Kuo A."/>
            <person name="Kohler A."/>
            <person name="Nagy L.G."/>
            <person name="Floudas D."/>
            <person name="Copeland A."/>
            <person name="Barry K.W."/>
            <person name="Cichocki N."/>
            <person name="Veneault-Fourrey C."/>
            <person name="LaButti K."/>
            <person name="Lindquist E.A."/>
            <person name="Lipzen A."/>
            <person name="Lundell T."/>
            <person name="Morin E."/>
            <person name="Murat C."/>
            <person name="Sun H."/>
            <person name="Tunlid A."/>
            <person name="Henrissat B."/>
            <person name="Grigoriev I.V."/>
            <person name="Hibbett D.S."/>
            <person name="Martin F."/>
            <person name="Nordberg H.P."/>
            <person name="Cantor M.N."/>
            <person name="Hua S.X."/>
        </authorList>
    </citation>
    <scope>NUCLEOTIDE SEQUENCE [LARGE SCALE GENOMIC DNA]</scope>
    <source>
        <strain evidence="3 4">ATCC 200175</strain>
    </source>
</reference>
<keyword evidence="1" id="KW-0472">Membrane</keyword>
<evidence type="ECO:0000313" key="4">
    <source>
        <dbReference type="Proteomes" id="UP000053647"/>
    </source>
</evidence>
<name>A0A0C9TN23_PAXIN</name>
<keyword evidence="1" id="KW-1133">Transmembrane helix</keyword>
<feature type="transmembrane region" description="Helical" evidence="1">
    <location>
        <begin position="210"/>
        <end position="235"/>
    </location>
</feature>
<protein>
    <recommendedName>
        <fullName evidence="2">DUF6533 domain-containing protein</fullName>
    </recommendedName>
</protein>
<accession>A0A0C9TN23</accession>
<keyword evidence="1" id="KW-0812">Transmembrane</keyword>
<feature type="transmembrane region" description="Helical" evidence="1">
    <location>
        <begin position="89"/>
        <end position="113"/>
    </location>
</feature>
<feature type="domain" description="DUF6533" evidence="2">
    <location>
        <begin position="17"/>
        <end position="43"/>
    </location>
</feature>
<sequence length="293" mass="31958">MATDLQSIYATFQVGNYLAAASVTAIAYDYILTFPQEVNYVWALDLDVHVVPGGTVLYQISNWGSIPFSSASDLVMILRVYAMYNQSRIVLGIFLTTYIPLVISVVVVTVVVYKPQFNVSVLFGVRSCTLSFKAPSTLLTYLLIPTIILGVLLCGLAVAQFVRQSLETHRAIKKWRSNRCLELLVQESMIYFVVILFTCIALVLTGPGDVQGLTLLLLAAVSNFATAVLPARLILSVREFHSRIVGAHIDTGFGAISLHLTSINEDDIVFASPEVPMENLGDHHGAEETSGGV</sequence>
<dbReference type="Pfam" id="PF20151">
    <property type="entry name" value="DUF6533"/>
    <property type="match status" value="1"/>
</dbReference>
<organism evidence="3 4">
    <name type="scientific">Paxillus involutus ATCC 200175</name>
    <dbReference type="NCBI Taxonomy" id="664439"/>
    <lineage>
        <taxon>Eukaryota</taxon>
        <taxon>Fungi</taxon>
        <taxon>Dikarya</taxon>
        <taxon>Basidiomycota</taxon>
        <taxon>Agaricomycotina</taxon>
        <taxon>Agaricomycetes</taxon>
        <taxon>Agaricomycetidae</taxon>
        <taxon>Boletales</taxon>
        <taxon>Paxilineae</taxon>
        <taxon>Paxillaceae</taxon>
        <taxon>Paxillus</taxon>
    </lineage>
</organism>
<evidence type="ECO:0000256" key="1">
    <source>
        <dbReference type="SAM" id="Phobius"/>
    </source>
</evidence>
<reference evidence="4" key="2">
    <citation type="submission" date="2015-01" db="EMBL/GenBank/DDBJ databases">
        <title>Evolutionary Origins and Diversification of the Mycorrhizal Mutualists.</title>
        <authorList>
            <consortium name="DOE Joint Genome Institute"/>
            <consortium name="Mycorrhizal Genomics Consortium"/>
            <person name="Kohler A."/>
            <person name="Kuo A."/>
            <person name="Nagy L.G."/>
            <person name="Floudas D."/>
            <person name="Copeland A."/>
            <person name="Barry K.W."/>
            <person name="Cichocki N."/>
            <person name="Veneault-Fourrey C."/>
            <person name="LaButti K."/>
            <person name="Lindquist E.A."/>
            <person name="Lipzen A."/>
            <person name="Lundell T."/>
            <person name="Morin E."/>
            <person name="Murat C."/>
            <person name="Riley R."/>
            <person name="Ohm R."/>
            <person name="Sun H."/>
            <person name="Tunlid A."/>
            <person name="Henrissat B."/>
            <person name="Grigoriev I.V."/>
            <person name="Hibbett D.S."/>
            <person name="Martin F."/>
        </authorList>
    </citation>
    <scope>NUCLEOTIDE SEQUENCE [LARGE SCALE GENOMIC DNA]</scope>
    <source>
        <strain evidence="4">ATCC 200175</strain>
    </source>
</reference>
<dbReference type="AlphaFoldDB" id="A0A0C9TN23"/>
<evidence type="ECO:0000259" key="2">
    <source>
        <dbReference type="Pfam" id="PF20151"/>
    </source>
</evidence>
<dbReference type="EMBL" id="KN819584">
    <property type="protein sequence ID" value="KIJ08636.1"/>
    <property type="molecule type" value="Genomic_DNA"/>
</dbReference>
<dbReference type="Proteomes" id="UP000053647">
    <property type="component" value="Unassembled WGS sequence"/>
</dbReference>
<dbReference type="OrthoDB" id="2611956at2759"/>
<dbReference type="InterPro" id="IPR045340">
    <property type="entry name" value="DUF6533"/>
</dbReference>
<feature type="transmembrane region" description="Helical" evidence="1">
    <location>
        <begin position="183"/>
        <end position="204"/>
    </location>
</feature>
<feature type="transmembrane region" description="Helical" evidence="1">
    <location>
        <begin position="139"/>
        <end position="162"/>
    </location>
</feature>
<evidence type="ECO:0000313" key="3">
    <source>
        <dbReference type="EMBL" id="KIJ08636.1"/>
    </source>
</evidence>
<gene>
    <name evidence="3" type="ORF">PAXINDRAFT_18242</name>
</gene>
<dbReference type="HOGENOM" id="CLU_035509_15_1_1"/>
<keyword evidence="4" id="KW-1185">Reference proteome</keyword>